<dbReference type="GO" id="GO:0005524">
    <property type="term" value="F:ATP binding"/>
    <property type="evidence" value="ECO:0007669"/>
    <property type="project" value="InterPro"/>
</dbReference>
<gene>
    <name evidence="1" type="ORF">UFOPK3331_00897</name>
</gene>
<reference evidence="1" key="1">
    <citation type="submission" date="2020-05" db="EMBL/GenBank/DDBJ databases">
        <authorList>
            <person name="Chiriac C."/>
            <person name="Salcher M."/>
            <person name="Ghai R."/>
            <person name="Kavagutti S V."/>
        </authorList>
    </citation>
    <scope>NUCLEOTIDE SEQUENCE</scope>
</reference>
<dbReference type="Gene3D" id="1.10.730.10">
    <property type="entry name" value="Isoleucyl-tRNA Synthetase, Domain 1"/>
    <property type="match status" value="1"/>
</dbReference>
<accession>A0A6J5ZHU7</accession>
<evidence type="ECO:0000313" key="1">
    <source>
        <dbReference type="EMBL" id="CAB4340010.1"/>
    </source>
</evidence>
<dbReference type="EMBL" id="CAESAL010000025">
    <property type="protein sequence ID" value="CAB4340010.1"/>
    <property type="molecule type" value="Genomic_DNA"/>
</dbReference>
<dbReference type="GO" id="GO:0004812">
    <property type="term" value="F:aminoacyl-tRNA ligase activity"/>
    <property type="evidence" value="ECO:0007669"/>
    <property type="project" value="InterPro"/>
</dbReference>
<name>A0A6J5ZHU7_9ZZZZ</name>
<dbReference type="GO" id="GO:0006418">
    <property type="term" value="P:tRNA aminoacylation for protein translation"/>
    <property type="evidence" value="ECO:0007669"/>
    <property type="project" value="InterPro"/>
</dbReference>
<organism evidence="1">
    <name type="scientific">freshwater metagenome</name>
    <dbReference type="NCBI Taxonomy" id="449393"/>
    <lineage>
        <taxon>unclassified sequences</taxon>
        <taxon>metagenomes</taxon>
        <taxon>ecological metagenomes</taxon>
    </lineage>
</organism>
<dbReference type="InterPro" id="IPR009080">
    <property type="entry name" value="tRNAsynth_Ia_anticodon-bd"/>
</dbReference>
<dbReference type="AlphaFoldDB" id="A0A6J5ZHU7"/>
<sequence>MEPGPALDAVMGDALEVLRIVSILATPAMPVTCAEIWKRIGLSGSPVDAGVAGATWGGYPGGLPVVKGDGLFPRIARASAD</sequence>
<proteinExistence type="predicted"/>
<dbReference type="SUPFAM" id="SSF47323">
    <property type="entry name" value="Anticodon-binding domain of a subclass of class I aminoacyl-tRNA synthetases"/>
    <property type="match status" value="1"/>
</dbReference>
<protein>
    <submittedName>
        <fullName evidence="1">Unannotated protein</fullName>
    </submittedName>
</protein>